<name>A0A7J6NVK7_PEROL</name>
<dbReference type="AlphaFoldDB" id="A0A7J6NVK7"/>
<comment type="caution">
    <text evidence="3">The sequence shown here is derived from an EMBL/GenBank/DDBJ whole genome shotgun (WGS) entry which is preliminary data.</text>
</comment>
<dbReference type="OrthoDB" id="6431331at2759"/>
<evidence type="ECO:0000259" key="2">
    <source>
        <dbReference type="Pfam" id="PF00561"/>
    </source>
</evidence>
<feature type="domain" description="AB hydrolase-1" evidence="2">
    <location>
        <begin position="254"/>
        <end position="354"/>
    </location>
</feature>
<organism evidence="3 4">
    <name type="scientific">Perkinsus olseni</name>
    <name type="common">Perkinsus atlanticus</name>
    <dbReference type="NCBI Taxonomy" id="32597"/>
    <lineage>
        <taxon>Eukaryota</taxon>
        <taxon>Sar</taxon>
        <taxon>Alveolata</taxon>
        <taxon>Perkinsozoa</taxon>
        <taxon>Perkinsea</taxon>
        <taxon>Perkinsida</taxon>
        <taxon>Perkinsidae</taxon>
        <taxon>Perkinsus</taxon>
    </lineage>
</organism>
<dbReference type="PANTHER" id="PTHR37471:SF1">
    <property type="entry name" value="AB HYDROLASE-1 DOMAIN-CONTAINING PROTEIN"/>
    <property type="match status" value="1"/>
</dbReference>
<gene>
    <name evidence="3" type="ORF">FOZ60_003338</name>
</gene>
<proteinExistence type="predicted"/>
<dbReference type="Pfam" id="PF00561">
    <property type="entry name" value="Abhydrolase_1"/>
    <property type="match status" value="2"/>
</dbReference>
<sequence>MSGDPELDHLMDMMFTAIGVHTAVNPTHSASEPMLERCTSQSQQLIGSKNSHQNLNKEAQSLLDVCSGLFATEGSTVDDDMWAVRVRALLRAEISSWYFGAPVDSLQRGNLEEWVAEYFFEYRQADELSIAEKQELRVLVDYLAEWAHISGDLRGGMGDTTSVMSSSPVRWMSLKKSEGDGTNEDVKCMRIMNDPIPAAYRPFICYGVTHFVLPIITDIVFDKLVGFTKYRSGTMEYWYSWAPEGENPKLQPTVFCHGLGVGLLPYIPFVRDIRRAFPDRDIFCIEVPHVAMRPYPNLPSAREMSVVVADMLTAWGYSQAHMIGHSFGTFVVRWMLAHEPSRIASMSLVDPVCFLLVKNDLLLNTQRKAHEDPIGILATYLVFRELYTAHTLTRNLFWEQNNVWPEELRGVPTHVSLCGRDFIIPAHSVRRLLEAEAAARLEIARDGQLNKFRRQQQPLKSRWDLFFHRNIELSDFQFFWTMQAILRGREFKSAVILALGVLLTRRFGQTLRDRSFQGLLTKWLLVMPVRMVLPVVVVYTVAKWKLKVESGSIRGTADALQSSEARAVRVRALQRAEISSWFNGAPVEALKRGNVRIWIAEYFFEGYEVLWDGQFPSVWLYGVSSNWPDFLLSPVVAEHSGSITECEVNSMEHRDSVIAPFYYVAMALGFKMIPTGKMKSLRCRSNIHGDSVRVLSTGIRSSFATVDQLTPSEEEEMEDMVDYMEQWARAKWEGNNTGDAGGGRYDGINEDVKVFRLTKDPLPSLHRPAICYAMTHMMIPALTSLAMTGPGLGMGFSKYRAGSLEYYFRPGMGRSGDMHLLPRFDEYTDQRKMPIVFCHGIGLGLLPYIPVVHDIVRRFPDRDIFCVDMPHIACRPFVNLPSAREMSACVIDMLRAWRYSHCHVIGHSFGCILSRWILAYQPSIVRSLSLVDPVNFLLVKSDLLHNALKIDHSDPFGALATYFSLRELYTVHTFCRNFFWEEVSLPQTSSGRRISETSRPTSPSAATTSSRQLIPRGICSGVEKLERAEIAEINGESAAERFAPLSVYWIPDGVHAEILFYGSSRREVLSRVEQLVADSDEWPWVPKASRTASVASK</sequence>
<dbReference type="PANTHER" id="PTHR37471">
    <property type="entry name" value="UNNAMED PRODUCT"/>
    <property type="match status" value="1"/>
</dbReference>
<evidence type="ECO:0000313" key="4">
    <source>
        <dbReference type="Proteomes" id="UP000541610"/>
    </source>
</evidence>
<dbReference type="Proteomes" id="UP000541610">
    <property type="component" value="Unassembled WGS sequence"/>
</dbReference>
<dbReference type="Gene3D" id="3.40.50.1820">
    <property type="entry name" value="alpha/beta hydrolase"/>
    <property type="match status" value="2"/>
</dbReference>
<feature type="domain" description="AB hydrolase-1" evidence="2">
    <location>
        <begin position="834"/>
        <end position="962"/>
    </location>
</feature>
<protein>
    <recommendedName>
        <fullName evidence="2">AB hydrolase-1 domain-containing protein</fullName>
    </recommendedName>
</protein>
<reference evidence="3 4" key="1">
    <citation type="submission" date="2020-04" db="EMBL/GenBank/DDBJ databases">
        <title>Perkinsus olseni comparative genomics.</title>
        <authorList>
            <person name="Bogema D.R."/>
        </authorList>
    </citation>
    <scope>NUCLEOTIDE SEQUENCE [LARGE SCALE GENOMIC DNA]</scope>
    <source>
        <strain evidence="3">00978-12</strain>
    </source>
</reference>
<dbReference type="InterPro" id="IPR029058">
    <property type="entry name" value="AB_hydrolase_fold"/>
</dbReference>
<dbReference type="InterPro" id="IPR000073">
    <property type="entry name" value="AB_hydrolase_1"/>
</dbReference>
<feature type="compositionally biased region" description="Low complexity" evidence="1">
    <location>
        <begin position="997"/>
        <end position="1011"/>
    </location>
</feature>
<evidence type="ECO:0000256" key="1">
    <source>
        <dbReference type="SAM" id="MobiDB-lite"/>
    </source>
</evidence>
<evidence type="ECO:0000313" key="3">
    <source>
        <dbReference type="EMBL" id="KAF4687903.1"/>
    </source>
</evidence>
<dbReference type="SUPFAM" id="SSF53474">
    <property type="entry name" value="alpha/beta-Hydrolases"/>
    <property type="match status" value="2"/>
</dbReference>
<feature type="region of interest" description="Disordered" evidence="1">
    <location>
        <begin position="991"/>
        <end position="1011"/>
    </location>
</feature>
<dbReference type="EMBL" id="JABANP010000169">
    <property type="protein sequence ID" value="KAF4687903.1"/>
    <property type="molecule type" value="Genomic_DNA"/>
</dbReference>
<accession>A0A7J6NVK7</accession>